<dbReference type="PROSITE" id="PS50404">
    <property type="entry name" value="GST_NTER"/>
    <property type="match status" value="3"/>
</dbReference>
<evidence type="ECO:0000256" key="1">
    <source>
        <dbReference type="ARBA" id="ARBA00009899"/>
    </source>
</evidence>
<name>A0A182YJR7_ANOST</name>
<organism evidence="7 8">
    <name type="scientific">Anopheles stephensi</name>
    <name type="common">Indo-Pakistan malaria mosquito</name>
    <dbReference type="NCBI Taxonomy" id="30069"/>
    <lineage>
        <taxon>Eukaryota</taxon>
        <taxon>Metazoa</taxon>
        <taxon>Ecdysozoa</taxon>
        <taxon>Arthropoda</taxon>
        <taxon>Hexapoda</taxon>
        <taxon>Insecta</taxon>
        <taxon>Pterygota</taxon>
        <taxon>Neoptera</taxon>
        <taxon>Endopterygota</taxon>
        <taxon>Diptera</taxon>
        <taxon>Nematocera</taxon>
        <taxon>Culicoidea</taxon>
        <taxon>Culicidae</taxon>
        <taxon>Anophelinae</taxon>
        <taxon>Anopheles</taxon>
    </lineage>
</organism>
<sequence length="685" mass="78799">MELYFNIVSPPCQTVLLVGKKLGITFELKEVNPHLPEVREELRKYNPQHTIPTFIEDGHVIWESYAIAIYLVEKYGKDDSLYPKDAKVRSVVNQRLFFDNGVMFRSAIEYVECILKKKLEPTDEMVQKLKKSLGLLESFVQERSFVAADHLTIADICLLSSVTLLGGLKYDLEPYPSIRAWVGRVTAELPDYAEFHKELLEKSLEYIKTLLVSPPCQSAMLVAKKLGLTLNLKKTNVHDPVERDALTKLNPQHTIPTLVDNGHVVWESYAIVTYLVEAHGKDDTLYPKDPKVRSVVNQRLFFDIGTLYKRLIDVVHLVMKKEQPTDEQMEKLKSAIELLEHFVTERSYAAADHLTVADICLLSTVTALNWLKYDLEPFPHIRAWVARVTAEIPDYAAFRKDAEQATKEFMASRKSYSLPSQQHTEKQWRKFAKATTVLKHFLNERSYAAANHMTVADTCLLCRVCQRRDRTTHTHPMDLYYHIRSPPCQPVVFLAKHLGLELNYKTISIYDPKEFEVLKKVNPQHTIPTLVDNGHTLWESYAILIYLAEKYALDDSLYPKDLIERSVVHQRLFFDSGSFQNSSLQTLLLHLRNKPIPEENLAKVKRAVEVLEMYLTDAPYVAGHKLTIADFSIFVSVCSLDMMQYDLTPYPNIVRWFEKMGTHIPDLAAMRKQIDTELRALLASM</sequence>
<dbReference type="Proteomes" id="UP000076408">
    <property type="component" value="Unassembled WGS sequence"/>
</dbReference>
<dbReference type="VEuPathDB" id="VectorBase:ASTE015936"/>
<evidence type="ECO:0000313" key="8">
    <source>
        <dbReference type="Proteomes" id="UP000076408"/>
    </source>
</evidence>
<dbReference type="SFLD" id="SFLDS00019">
    <property type="entry name" value="Glutathione_Transferase_(cytos"/>
    <property type="match status" value="3"/>
</dbReference>
<dbReference type="VEuPathDB" id="VectorBase:ASTE015937"/>
<dbReference type="GO" id="GO:0006749">
    <property type="term" value="P:glutathione metabolic process"/>
    <property type="evidence" value="ECO:0007669"/>
    <property type="project" value="TreeGrafter"/>
</dbReference>
<dbReference type="PANTHER" id="PTHR43969">
    <property type="entry name" value="GLUTATHIONE S TRANSFERASE D10, ISOFORM A-RELATED"/>
    <property type="match status" value="1"/>
</dbReference>
<dbReference type="InterPro" id="IPR004046">
    <property type="entry name" value="GST_C"/>
</dbReference>
<dbReference type="PROSITE" id="PS50405">
    <property type="entry name" value="GST_CTER"/>
    <property type="match status" value="3"/>
</dbReference>
<evidence type="ECO:0000256" key="3">
    <source>
        <dbReference type="ARBA" id="ARBA00012452"/>
    </source>
</evidence>
<reference evidence="8" key="1">
    <citation type="journal article" date="2014" name="Genome Biol.">
        <title>Genome analysis of a major urban malaria vector mosquito, Anopheles stephensi.</title>
        <authorList>
            <person name="Jiang X."/>
            <person name="Peery A."/>
            <person name="Hall A.B."/>
            <person name="Sharma A."/>
            <person name="Chen X.G."/>
            <person name="Waterhouse R.M."/>
            <person name="Komissarov A."/>
            <person name="Riehle M.M."/>
            <person name="Shouche Y."/>
            <person name="Sharakhova M.V."/>
            <person name="Lawson D."/>
            <person name="Pakpour N."/>
            <person name="Arensburger P."/>
            <person name="Davidson V.L."/>
            <person name="Eiglmeier K."/>
            <person name="Emrich S."/>
            <person name="George P."/>
            <person name="Kennedy R.C."/>
            <person name="Mane S.P."/>
            <person name="Maslen G."/>
            <person name="Oringanje C."/>
            <person name="Qi Y."/>
            <person name="Settlage R."/>
            <person name="Tojo M."/>
            <person name="Tubio J.M."/>
            <person name="Unger M.F."/>
            <person name="Wang B."/>
            <person name="Vernick K.D."/>
            <person name="Ribeiro J.M."/>
            <person name="James A.A."/>
            <person name="Michel K."/>
            <person name="Riehle M.A."/>
            <person name="Luckhart S."/>
            <person name="Sharakhov I.V."/>
            <person name="Tu Z."/>
        </authorList>
    </citation>
    <scope>NUCLEOTIDE SEQUENCE [LARGE SCALE GENOMIC DNA]</scope>
    <source>
        <strain evidence="8">Indian</strain>
    </source>
</reference>
<dbReference type="FunFam" id="1.20.1050.10:FF:000007">
    <property type="entry name" value="Glutathione S-transferase 1-1"/>
    <property type="match status" value="3"/>
</dbReference>
<evidence type="ECO:0000256" key="6">
    <source>
        <dbReference type="ARBA" id="ARBA00047960"/>
    </source>
</evidence>
<dbReference type="InterPro" id="IPR036282">
    <property type="entry name" value="Glutathione-S-Trfase_C_sf"/>
</dbReference>
<dbReference type="InterPro" id="IPR036249">
    <property type="entry name" value="Thioredoxin-like_sf"/>
</dbReference>
<dbReference type="VEuPathDB" id="VectorBase:ASTEI20_031502"/>
<dbReference type="CDD" id="cd03045">
    <property type="entry name" value="GST_N_Delta_Epsilon"/>
    <property type="match status" value="2"/>
</dbReference>
<dbReference type="VEuPathDB" id="VectorBase:ASTEI20_034647"/>
<evidence type="ECO:0000256" key="4">
    <source>
        <dbReference type="ARBA" id="ARBA00022679"/>
    </source>
</evidence>
<accession>A0A182YJR7</accession>
<dbReference type="EC" id="2.5.1.18" evidence="3"/>
<dbReference type="SUPFAM" id="SSF47616">
    <property type="entry name" value="GST C-terminal domain-like"/>
    <property type="match status" value="4"/>
</dbReference>
<keyword evidence="4" id="KW-0808">Transferase</keyword>
<dbReference type="Pfam" id="PF00043">
    <property type="entry name" value="GST_C"/>
    <property type="match status" value="3"/>
</dbReference>
<reference evidence="7" key="2">
    <citation type="submission" date="2020-05" db="UniProtKB">
        <authorList>
            <consortium name="EnsemblMetazoa"/>
        </authorList>
    </citation>
    <scope>IDENTIFICATION</scope>
    <source>
        <strain evidence="7">Indian</strain>
    </source>
</reference>
<dbReference type="Gene3D" id="3.40.30.10">
    <property type="entry name" value="Glutaredoxin"/>
    <property type="match status" value="3"/>
</dbReference>
<dbReference type="CDD" id="cd03177">
    <property type="entry name" value="GST_C_Delta_Epsilon"/>
    <property type="match status" value="3"/>
</dbReference>
<dbReference type="InterPro" id="IPR004045">
    <property type="entry name" value="Glutathione_S-Trfase_N"/>
</dbReference>
<evidence type="ECO:0000256" key="5">
    <source>
        <dbReference type="ARBA" id="ARBA00041523"/>
    </source>
</evidence>
<comment type="catalytic activity">
    <reaction evidence="6">
        <text>RX + glutathione = an S-substituted glutathione + a halide anion + H(+)</text>
        <dbReference type="Rhea" id="RHEA:16437"/>
        <dbReference type="ChEBI" id="CHEBI:15378"/>
        <dbReference type="ChEBI" id="CHEBI:16042"/>
        <dbReference type="ChEBI" id="CHEBI:17792"/>
        <dbReference type="ChEBI" id="CHEBI:57925"/>
        <dbReference type="ChEBI" id="CHEBI:90779"/>
        <dbReference type="EC" id="2.5.1.18"/>
    </reaction>
</comment>
<dbReference type="PROSITE" id="PS51354">
    <property type="entry name" value="GLUTAREDOXIN_2"/>
    <property type="match status" value="1"/>
</dbReference>
<comment type="subunit">
    <text evidence="2">Homodimer.</text>
</comment>
<dbReference type="GO" id="GO:0004364">
    <property type="term" value="F:glutathione transferase activity"/>
    <property type="evidence" value="ECO:0007669"/>
    <property type="project" value="UniProtKB-EC"/>
</dbReference>
<dbReference type="EnsemblMetazoa" id="ASTEI08703-RA">
    <property type="protein sequence ID" value="ASTEI08703-PA"/>
    <property type="gene ID" value="ASTEI08703"/>
</dbReference>
<dbReference type="Pfam" id="PF13417">
    <property type="entry name" value="GST_N_3"/>
    <property type="match status" value="3"/>
</dbReference>
<dbReference type="VEuPathDB" id="VectorBase:ASTE015938"/>
<proteinExistence type="inferred from homology"/>
<dbReference type="InterPro" id="IPR040079">
    <property type="entry name" value="Glutathione_S-Trfase"/>
</dbReference>
<dbReference type="VEuPathDB" id="VectorBase:ASTEI08703"/>
<dbReference type="SFLD" id="SFLDG01153">
    <property type="entry name" value="Main.4:_Theta-like"/>
    <property type="match status" value="3"/>
</dbReference>
<keyword evidence="8" id="KW-1185">Reference proteome</keyword>
<dbReference type="FunFam" id="3.40.30.10:FF:000034">
    <property type="entry name" value="glutathione S-transferase 1"/>
    <property type="match status" value="3"/>
</dbReference>
<dbReference type="Gene3D" id="1.20.1050.10">
    <property type="match status" value="4"/>
</dbReference>
<dbReference type="SFLD" id="SFLDG00358">
    <property type="entry name" value="Main_(cytGST)"/>
    <property type="match status" value="3"/>
</dbReference>
<dbReference type="AlphaFoldDB" id="A0A182YJR7"/>
<dbReference type="PANTHER" id="PTHR43969:SF9">
    <property type="entry name" value="GLUTATHIONE S TRANSFERASE D10, ISOFORM A-RELATED"/>
    <property type="match status" value="1"/>
</dbReference>
<evidence type="ECO:0000256" key="2">
    <source>
        <dbReference type="ARBA" id="ARBA00011738"/>
    </source>
</evidence>
<dbReference type="VEuPathDB" id="VectorBase:ASTEI20_037168"/>
<dbReference type="STRING" id="30069.A0A182YJR7"/>
<protein>
    <recommendedName>
        <fullName evidence="3">glutathione transferase</fullName>
        <ecNumber evidence="3">2.5.1.18</ecNumber>
    </recommendedName>
    <alternativeName>
        <fullName evidence="5">GST class-theta</fullName>
    </alternativeName>
</protein>
<evidence type="ECO:0000313" key="7">
    <source>
        <dbReference type="EnsemblMetazoa" id="ASTEI08703-PA"/>
    </source>
</evidence>
<dbReference type="InterPro" id="IPR010987">
    <property type="entry name" value="Glutathione-S-Trfase_C-like"/>
</dbReference>
<dbReference type="SUPFAM" id="SSF52833">
    <property type="entry name" value="Thioredoxin-like"/>
    <property type="match status" value="3"/>
</dbReference>
<comment type="similarity">
    <text evidence="1">Belongs to the GST superfamily. Theta family.</text>
</comment>